<name>A0A0K8PUN3_STRAJ</name>
<dbReference type="SMART" id="SM00387">
    <property type="entry name" value="HATPase_c"/>
    <property type="match status" value="1"/>
</dbReference>
<dbReference type="InterPro" id="IPR005467">
    <property type="entry name" value="His_kinase_dom"/>
</dbReference>
<evidence type="ECO:0000256" key="2">
    <source>
        <dbReference type="ARBA" id="ARBA00004236"/>
    </source>
</evidence>
<dbReference type="PANTHER" id="PTHR45436:SF5">
    <property type="entry name" value="SENSOR HISTIDINE KINASE TRCS"/>
    <property type="match status" value="1"/>
</dbReference>
<dbReference type="RefSeq" id="WP_059422292.1">
    <property type="nucleotide sequence ID" value="NZ_DF968378.1"/>
</dbReference>
<evidence type="ECO:0000313" key="13">
    <source>
        <dbReference type="EMBL" id="GAP51592.1"/>
    </source>
</evidence>
<feature type="domain" description="Histidine kinase" evidence="11">
    <location>
        <begin position="228"/>
        <end position="417"/>
    </location>
</feature>
<keyword evidence="4" id="KW-0597">Phosphoprotein</keyword>
<dbReference type="InterPro" id="IPR050428">
    <property type="entry name" value="TCS_sensor_his_kinase"/>
</dbReference>
<dbReference type="PATRIC" id="fig|146537.3.peg.6783"/>
<dbReference type="SUPFAM" id="SSF55874">
    <property type="entry name" value="ATPase domain of HSP90 chaperone/DNA topoisomerase II/histidine kinase"/>
    <property type="match status" value="1"/>
</dbReference>
<protein>
    <recommendedName>
        <fullName evidence="3">histidine kinase</fullName>
        <ecNumber evidence="3">2.7.13.3</ecNumber>
    </recommendedName>
</protein>
<evidence type="ECO:0000313" key="14">
    <source>
        <dbReference type="Proteomes" id="UP000053859"/>
    </source>
</evidence>
<keyword evidence="9" id="KW-0902">Two-component regulatory system</keyword>
<keyword evidence="10" id="KW-0472">Membrane</keyword>
<evidence type="ECO:0000256" key="6">
    <source>
        <dbReference type="ARBA" id="ARBA00022692"/>
    </source>
</evidence>
<feature type="transmembrane region" description="Helical" evidence="10">
    <location>
        <begin position="136"/>
        <end position="156"/>
    </location>
</feature>
<evidence type="ECO:0000256" key="10">
    <source>
        <dbReference type="SAM" id="Phobius"/>
    </source>
</evidence>
<gene>
    <name evidence="13" type="ORF">SAZU_6465</name>
</gene>
<dbReference type="SMART" id="SM00304">
    <property type="entry name" value="HAMP"/>
    <property type="match status" value="1"/>
</dbReference>
<dbReference type="CDD" id="cd00082">
    <property type="entry name" value="HisKA"/>
    <property type="match status" value="1"/>
</dbReference>
<evidence type="ECO:0000259" key="11">
    <source>
        <dbReference type="PROSITE" id="PS50109"/>
    </source>
</evidence>
<dbReference type="SMART" id="SM00388">
    <property type="entry name" value="HisKA"/>
    <property type="match status" value="1"/>
</dbReference>
<accession>A0A0K8PUN3</accession>
<dbReference type="PANTHER" id="PTHR45436">
    <property type="entry name" value="SENSOR HISTIDINE KINASE YKOH"/>
    <property type="match status" value="1"/>
</dbReference>
<evidence type="ECO:0000256" key="5">
    <source>
        <dbReference type="ARBA" id="ARBA00022679"/>
    </source>
</evidence>
<keyword evidence="5" id="KW-0808">Transferase</keyword>
<dbReference type="PROSITE" id="PS50885">
    <property type="entry name" value="HAMP"/>
    <property type="match status" value="1"/>
</dbReference>
<keyword evidence="14" id="KW-1185">Reference proteome</keyword>
<feature type="transmembrane region" description="Helical" evidence="10">
    <location>
        <begin position="12"/>
        <end position="35"/>
    </location>
</feature>
<keyword evidence="6 10" id="KW-0812">Transmembrane</keyword>
<keyword evidence="8 10" id="KW-1133">Transmembrane helix</keyword>
<evidence type="ECO:0000256" key="7">
    <source>
        <dbReference type="ARBA" id="ARBA00022777"/>
    </source>
</evidence>
<proteinExistence type="predicted"/>
<dbReference type="PROSITE" id="PS50109">
    <property type="entry name" value="HIS_KIN"/>
    <property type="match status" value="1"/>
</dbReference>
<dbReference type="AlphaFoldDB" id="A0A0K8PUN3"/>
<evidence type="ECO:0000256" key="1">
    <source>
        <dbReference type="ARBA" id="ARBA00000085"/>
    </source>
</evidence>
<evidence type="ECO:0000259" key="12">
    <source>
        <dbReference type="PROSITE" id="PS50885"/>
    </source>
</evidence>
<dbReference type="Gene3D" id="6.10.340.10">
    <property type="match status" value="1"/>
</dbReference>
<keyword evidence="7 13" id="KW-0418">Kinase</keyword>
<evidence type="ECO:0000256" key="9">
    <source>
        <dbReference type="ARBA" id="ARBA00023012"/>
    </source>
</evidence>
<dbReference type="InterPro" id="IPR036097">
    <property type="entry name" value="HisK_dim/P_sf"/>
</dbReference>
<dbReference type="SUPFAM" id="SSF47384">
    <property type="entry name" value="Homodimeric domain of signal transducing histidine kinase"/>
    <property type="match status" value="1"/>
</dbReference>
<dbReference type="CDD" id="cd06225">
    <property type="entry name" value="HAMP"/>
    <property type="match status" value="1"/>
</dbReference>
<dbReference type="EMBL" id="DF968378">
    <property type="protein sequence ID" value="GAP51592.1"/>
    <property type="molecule type" value="Genomic_DNA"/>
</dbReference>
<dbReference type="Pfam" id="PF00672">
    <property type="entry name" value="HAMP"/>
    <property type="match status" value="1"/>
</dbReference>
<dbReference type="InterPro" id="IPR036890">
    <property type="entry name" value="HATPase_C_sf"/>
</dbReference>
<dbReference type="Pfam" id="PF02518">
    <property type="entry name" value="HATPase_c"/>
    <property type="match status" value="1"/>
</dbReference>
<dbReference type="InterPro" id="IPR003660">
    <property type="entry name" value="HAMP_dom"/>
</dbReference>
<reference evidence="13" key="1">
    <citation type="journal article" date="2015" name="Genome Announc.">
        <title>Draft Genome Sequence of Thiostrepton-Producing Streptomyces azureus ATCC 14921.</title>
        <authorList>
            <person name="Sakihara K."/>
            <person name="Maeda J."/>
            <person name="Tashiro K."/>
            <person name="Fujino Y."/>
            <person name="Kuhara S."/>
            <person name="Ohshima T."/>
            <person name="Ogata S."/>
            <person name="Doi K."/>
        </authorList>
    </citation>
    <scope>NUCLEOTIDE SEQUENCE [LARGE SCALE GENOMIC DNA]</scope>
    <source>
        <strain evidence="13">ATCC14921</strain>
    </source>
</reference>
<evidence type="ECO:0000256" key="3">
    <source>
        <dbReference type="ARBA" id="ARBA00012438"/>
    </source>
</evidence>
<dbReference type="InterPro" id="IPR003661">
    <property type="entry name" value="HisK_dim/P_dom"/>
</dbReference>
<sequence length="417" mass="44296">MRPTLPHWSGTLAAKAAAFITVMCCALAALLGVLVHVQVTNQTVGQARDQALQRLTQATERYEAGDSLKRGAGVDPPGLPRPLRNLAVGGDRGTMVSDFQGRPTMWAAGPADGDRALAVAVDYSQQARTIQGLDRAILWSSGLAIGATLLVGAVAVTRVTRRLHTTARVARRISAGDLDARVNDPRTDPRTKDAARPQDEVAAVAAALDSMASSLQGKLLAEQRFTADVAHELRTPLTGLHAAAELLPPSRPTELVRDRVAALRTLTEDLLEISRLDTGRERLELDTELLGPLAQRVVRGAGRDTEVRVVRDVAVETDRRRLERVLGNLVANAHKHGRGPVVLSVDGPVVTVRDHGDGFPEYLLAHGPQRFRTEGGAKGHGLGLTIALGQAEVLGARLEFGNAPEGGAVAALRLAAE</sequence>
<comment type="subcellular location">
    <subcellularLocation>
        <location evidence="2">Cell membrane</location>
    </subcellularLocation>
</comment>
<evidence type="ECO:0000256" key="8">
    <source>
        <dbReference type="ARBA" id="ARBA00022989"/>
    </source>
</evidence>
<dbReference type="EC" id="2.7.13.3" evidence="3"/>
<dbReference type="Gene3D" id="1.10.287.130">
    <property type="match status" value="1"/>
</dbReference>
<comment type="catalytic activity">
    <reaction evidence="1">
        <text>ATP + protein L-histidine = ADP + protein N-phospho-L-histidine.</text>
        <dbReference type="EC" id="2.7.13.3"/>
    </reaction>
</comment>
<evidence type="ECO:0000256" key="4">
    <source>
        <dbReference type="ARBA" id="ARBA00022553"/>
    </source>
</evidence>
<dbReference type="Proteomes" id="UP000053859">
    <property type="component" value="Unassembled WGS sequence"/>
</dbReference>
<dbReference type="GO" id="GO:0005886">
    <property type="term" value="C:plasma membrane"/>
    <property type="evidence" value="ECO:0007669"/>
    <property type="project" value="UniProtKB-SubCell"/>
</dbReference>
<dbReference type="Pfam" id="PF00512">
    <property type="entry name" value="HisKA"/>
    <property type="match status" value="1"/>
</dbReference>
<dbReference type="Gene3D" id="3.30.565.10">
    <property type="entry name" value="Histidine kinase-like ATPase, C-terminal domain"/>
    <property type="match status" value="1"/>
</dbReference>
<dbReference type="InterPro" id="IPR003594">
    <property type="entry name" value="HATPase_dom"/>
</dbReference>
<organism evidence="13 14">
    <name type="scientific">Streptomyces azureus</name>
    <dbReference type="NCBI Taxonomy" id="146537"/>
    <lineage>
        <taxon>Bacteria</taxon>
        <taxon>Bacillati</taxon>
        <taxon>Actinomycetota</taxon>
        <taxon>Actinomycetes</taxon>
        <taxon>Kitasatosporales</taxon>
        <taxon>Streptomycetaceae</taxon>
        <taxon>Streptomyces</taxon>
    </lineage>
</organism>
<dbReference type="OrthoDB" id="9786919at2"/>
<feature type="domain" description="HAMP" evidence="12">
    <location>
        <begin position="157"/>
        <end position="220"/>
    </location>
</feature>
<dbReference type="GO" id="GO:0000155">
    <property type="term" value="F:phosphorelay sensor kinase activity"/>
    <property type="evidence" value="ECO:0007669"/>
    <property type="project" value="InterPro"/>
</dbReference>